<dbReference type="Proteomes" id="UP000823388">
    <property type="component" value="Chromosome 9N"/>
</dbReference>
<dbReference type="EMBL" id="CM029054">
    <property type="protein sequence ID" value="KAG2542871.1"/>
    <property type="molecule type" value="Genomic_DNA"/>
</dbReference>
<feature type="signal peptide" evidence="1">
    <location>
        <begin position="1"/>
        <end position="30"/>
    </location>
</feature>
<evidence type="ECO:0000256" key="1">
    <source>
        <dbReference type="SAM" id="SignalP"/>
    </source>
</evidence>
<evidence type="ECO:0000313" key="2">
    <source>
        <dbReference type="EMBL" id="KAG2542871.1"/>
    </source>
</evidence>
<feature type="chain" id="PRO_5035918765" evidence="1">
    <location>
        <begin position="31"/>
        <end position="52"/>
    </location>
</feature>
<sequence length="52" mass="6065">MWPYPLQYAVFLSIDCILLQCMCLYQVDYGQQVHASLIMYYTATLKPSLRAT</sequence>
<keyword evidence="1" id="KW-0732">Signal</keyword>
<keyword evidence="3" id="KW-1185">Reference proteome</keyword>
<proteinExistence type="predicted"/>
<dbReference type="AlphaFoldDB" id="A0A8T0MZD7"/>
<organism evidence="2 3">
    <name type="scientific">Panicum virgatum</name>
    <name type="common">Blackwell switchgrass</name>
    <dbReference type="NCBI Taxonomy" id="38727"/>
    <lineage>
        <taxon>Eukaryota</taxon>
        <taxon>Viridiplantae</taxon>
        <taxon>Streptophyta</taxon>
        <taxon>Embryophyta</taxon>
        <taxon>Tracheophyta</taxon>
        <taxon>Spermatophyta</taxon>
        <taxon>Magnoliopsida</taxon>
        <taxon>Liliopsida</taxon>
        <taxon>Poales</taxon>
        <taxon>Poaceae</taxon>
        <taxon>PACMAD clade</taxon>
        <taxon>Panicoideae</taxon>
        <taxon>Panicodae</taxon>
        <taxon>Paniceae</taxon>
        <taxon>Panicinae</taxon>
        <taxon>Panicum</taxon>
        <taxon>Panicum sect. Hiantes</taxon>
    </lineage>
</organism>
<name>A0A8T0MZD7_PANVG</name>
<accession>A0A8T0MZD7</accession>
<gene>
    <name evidence="2" type="ORF">PVAP13_9NG815985</name>
</gene>
<protein>
    <submittedName>
        <fullName evidence="2">Uncharacterized protein</fullName>
    </submittedName>
</protein>
<evidence type="ECO:0000313" key="3">
    <source>
        <dbReference type="Proteomes" id="UP000823388"/>
    </source>
</evidence>
<reference evidence="2" key="1">
    <citation type="submission" date="2020-05" db="EMBL/GenBank/DDBJ databases">
        <title>WGS assembly of Panicum virgatum.</title>
        <authorList>
            <person name="Lovell J.T."/>
            <person name="Jenkins J."/>
            <person name="Shu S."/>
            <person name="Juenger T.E."/>
            <person name="Schmutz J."/>
        </authorList>
    </citation>
    <scope>NUCLEOTIDE SEQUENCE</scope>
    <source>
        <strain evidence="2">AP13</strain>
    </source>
</reference>
<comment type="caution">
    <text evidence="2">The sequence shown here is derived from an EMBL/GenBank/DDBJ whole genome shotgun (WGS) entry which is preliminary data.</text>
</comment>